<evidence type="ECO:0000259" key="2">
    <source>
        <dbReference type="Pfam" id="PF04773"/>
    </source>
</evidence>
<dbReference type="InterPro" id="IPR006860">
    <property type="entry name" value="FecR"/>
</dbReference>
<evidence type="ECO:0000259" key="3">
    <source>
        <dbReference type="Pfam" id="PF16344"/>
    </source>
</evidence>
<sequence>MNSEEEKILIKKYLAGNCSLQEIKSVKDILQRTDAQQIFNQIWDEEWVDKITPETNNAPLSQKLRWKQKLEQRIFDDAAKTPTEVIKPFYQRNTFWRYAAVLIIGVVGLSLWQLNNAQKNDELPQAIAFEEKLNPQGQRSKIVLPDSSTVYLGAMSKLRFVKNFSGKTREVELEGEAFFEVTKNPHKPFIIRTGNVSTQVLGTSFKIDAFAGKPISVLVSTGKVRVDRHVDNRIEPIAMLLPGETVTWDEHLNKKTLNSVAVADVLGWKEGRLFFNETKLEDIAEILKRWYNVDIKINSKTLANRLVKVNLTTNISIAKIMNILSVAGDFQYQINGKEIIIKNKERTTM</sequence>
<feature type="transmembrane region" description="Helical" evidence="1">
    <location>
        <begin position="95"/>
        <end position="114"/>
    </location>
</feature>
<feature type="domain" description="Protein FecR C-terminal" evidence="3">
    <location>
        <begin position="272"/>
        <end position="341"/>
    </location>
</feature>
<evidence type="ECO:0000256" key="1">
    <source>
        <dbReference type="SAM" id="Phobius"/>
    </source>
</evidence>
<evidence type="ECO:0000313" key="5">
    <source>
        <dbReference type="Proteomes" id="UP000219281"/>
    </source>
</evidence>
<organism evidence="4 5">
    <name type="scientific">Pedobacter xixiisoli</name>
    <dbReference type="NCBI Taxonomy" id="1476464"/>
    <lineage>
        <taxon>Bacteria</taxon>
        <taxon>Pseudomonadati</taxon>
        <taxon>Bacteroidota</taxon>
        <taxon>Sphingobacteriia</taxon>
        <taxon>Sphingobacteriales</taxon>
        <taxon>Sphingobacteriaceae</taxon>
        <taxon>Pedobacter</taxon>
    </lineage>
</organism>
<dbReference type="GO" id="GO:0016989">
    <property type="term" value="F:sigma factor antagonist activity"/>
    <property type="evidence" value="ECO:0007669"/>
    <property type="project" value="TreeGrafter"/>
</dbReference>
<dbReference type="InterPro" id="IPR032508">
    <property type="entry name" value="FecR_C"/>
</dbReference>
<dbReference type="AlphaFoldDB" id="A0A285ZUP5"/>
<keyword evidence="1" id="KW-1133">Transmembrane helix</keyword>
<dbReference type="EMBL" id="OCMT01000001">
    <property type="protein sequence ID" value="SOD13352.1"/>
    <property type="molecule type" value="Genomic_DNA"/>
</dbReference>
<protein>
    <submittedName>
        <fullName evidence="4">FecR family protein</fullName>
    </submittedName>
</protein>
<feature type="domain" description="FecR protein" evidence="2">
    <location>
        <begin position="136"/>
        <end position="225"/>
    </location>
</feature>
<reference evidence="5" key="1">
    <citation type="submission" date="2017-09" db="EMBL/GenBank/DDBJ databases">
        <authorList>
            <person name="Varghese N."/>
            <person name="Submissions S."/>
        </authorList>
    </citation>
    <scope>NUCLEOTIDE SEQUENCE [LARGE SCALE GENOMIC DNA]</scope>
    <source>
        <strain evidence="5">CGMCC 1.12803</strain>
    </source>
</reference>
<proteinExistence type="predicted"/>
<dbReference type="Proteomes" id="UP000219281">
    <property type="component" value="Unassembled WGS sequence"/>
</dbReference>
<accession>A0A285ZUP5</accession>
<gene>
    <name evidence="4" type="ORF">SAMN06297358_1179</name>
</gene>
<dbReference type="Pfam" id="PF04773">
    <property type="entry name" value="FecR"/>
    <property type="match status" value="1"/>
</dbReference>
<evidence type="ECO:0000313" key="4">
    <source>
        <dbReference type="EMBL" id="SOD13352.1"/>
    </source>
</evidence>
<dbReference type="PANTHER" id="PTHR30273:SF2">
    <property type="entry name" value="PROTEIN FECR"/>
    <property type="match status" value="1"/>
</dbReference>
<name>A0A285ZUP5_9SPHI</name>
<dbReference type="RefSeq" id="WP_097129699.1">
    <property type="nucleotide sequence ID" value="NZ_OCMT01000001.1"/>
</dbReference>
<dbReference type="PANTHER" id="PTHR30273">
    <property type="entry name" value="PERIPLASMIC SIGNAL SENSOR AND SIGMA FACTOR ACTIVATOR FECR-RELATED"/>
    <property type="match status" value="1"/>
</dbReference>
<keyword evidence="1" id="KW-0812">Transmembrane</keyword>
<dbReference type="Gene3D" id="3.55.50.30">
    <property type="match status" value="1"/>
</dbReference>
<dbReference type="Pfam" id="PF16344">
    <property type="entry name" value="FecR_C"/>
    <property type="match status" value="1"/>
</dbReference>
<dbReference type="Gene3D" id="2.60.120.1440">
    <property type="match status" value="1"/>
</dbReference>
<keyword evidence="5" id="KW-1185">Reference proteome</keyword>
<dbReference type="PIRSF" id="PIRSF018266">
    <property type="entry name" value="FecR"/>
    <property type="match status" value="1"/>
</dbReference>
<dbReference type="OrthoDB" id="1119382at2"/>
<keyword evidence="1" id="KW-0472">Membrane</keyword>
<dbReference type="InterPro" id="IPR012373">
    <property type="entry name" value="Ferrdict_sens_TM"/>
</dbReference>